<evidence type="ECO:0000256" key="2">
    <source>
        <dbReference type="ARBA" id="ARBA00023002"/>
    </source>
</evidence>
<gene>
    <name evidence="3" type="ORF">CLODIP_2_CD13580</name>
</gene>
<proteinExistence type="inferred from homology"/>
<organism evidence="3 4">
    <name type="scientific">Cloeon dipterum</name>
    <dbReference type="NCBI Taxonomy" id="197152"/>
    <lineage>
        <taxon>Eukaryota</taxon>
        <taxon>Metazoa</taxon>
        <taxon>Ecdysozoa</taxon>
        <taxon>Arthropoda</taxon>
        <taxon>Hexapoda</taxon>
        <taxon>Insecta</taxon>
        <taxon>Pterygota</taxon>
        <taxon>Palaeoptera</taxon>
        <taxon>Ephemeroptera</taxon>
        <taxon>Pisciforma</taxon>
        <taxon>Baetidae</taxon>
        <taxon>Cloeon</taxon>
    </lineage>
</organism>
<evidence type="ECO:0000313" key="4">
    <source>
        <dbReference type="Proteomes" id="UP000494165"/>
    </source>
</evidence>
<dbReference type="InterPro" id="IPR036291">
    <property type="entry name" value="NAD(P)-bd_dom_sf"/>
</dbReference>
<dbReference type="PANTHER" id="PTHR43115">
    <property type="entry name" value="DEHYDROGENASE/REDUCTASE SDR FAMILY MEMBER 11"/>
    <property type="match status" value="1"/>
</dbReference>
<dbReference type="GO" id="GO:0016491">
    <property type="term" value="F:oxidoreductase activity"/>
    <property type="evidence" value="ECO:0007669"/>
    <property type="project" value="UniProtKB-KW"/>
</dbReference>
<comment type="similarity">
    <text evidence="1">Belongs to the short-chain dehydrogenases/reductases (SDR) family.</text>
</comment>
<keyword evidence="4" id="KW-1185">Reference proteome</keyword>
<comment type="caution">
    <text evidence="3">The sequence shown here is derived from an EMBL/GenBank/DDBJ whole genome shotgun (WGS) entry which is preliminary data.</text>
</comment>
<dbReference type="InterPro" id="IPR002347">
    <property type="entry name" value="SDR_fam"/>
</dbReference>
<dbReference type="PANTHER" id="PTHR43115:SF4">
    <property type="entry name" value="DEHYDROGENASE_REDUCTASE SDR FAMILY MEMBER 11"/>
    <property type="match status" value="1"/>
</dbReference>
<dbReference type="CDD" id="cd05233">
    <property type="entry name" value="SDR_c"/>
    <property type="match status" value="1"/>
</dbReference>
<protein>
    <submittedName>
        <fullName evidence="3">Uncharacterized protein</fullName>
    </submittedName>
</protein>
<dbReference type="Pfam" id="PF00106">
    <property type="entry name" value="adh_short"/>
    <property type="match status" value="2"/>
</dbReference>
<sequence length="395" mass="44182">MVNLGMKVVGVSRKSSLGATQQDDIFASQKGQTDKMFFMQGDVTKPNDISRIIKWTRDKFGRTDVLVNAAGSFQNYEILSCDQLMMKKMAETRMLGTLLFSRAIILDMKSTKIKNGHIITISSVRKQDLRSYALVHLATQECVSSLTSVLKNEVERSELPIRVTEIPIPRNLVDENKKGDKNKDFQWPNISAEDVAKVVGVSRKLIGTPKRNEEGHTGEMIFVQGDVTNLGDINKILKWTRKEFGRTDVLVNAAGLYHNFTITSSNPTALKKMYETNVTATLLFSRAAILEMMANRTKNGHIITISSLVGKKNMGPISKESIVILESVRQVTVSLEDDVRTSLLPITVTNIKPPHWFVATSKPEDYIPIRDVTAEDIAKEICRAVSIDHPLTQYL</sequence>
<dbReference type="AlphaFoldDB" id="A0A8S1CP73"/>
<dbReference type="Gene3D" id="3.40.50.720">
    <property type="entry name" value="NAD(P)-binding Rossmann-like Domain"/>
    <property type="match status" value="2"/>
</dbReference>
<dbReference type="OrthoDB" id="294295at2759"/>
<reference evidence="3 4" key="1">
    <citation type="submission" date="2020-04" db="EMBL/GenBank/DDBJ databases">
        <authorList>
            <person name="Alioto T."/>
            <person name="Alioto T."/>
            <person name="Gomez Garrido J."/>
        </authorList>
    </citation>
    <scope>NUCLEOTIDE SEQUENCE [LARGE SCALE GENOMIC DNA]</scope>
</reference>
<dbReference type="SUPFAM" id="SSF51735">
    <property type="entry name" value="NAD(P)-binding Rossmann-fold domains"/>
    <property type="match status" value="2"/>
</dbReference>
<dbReference type="Proteomes" id="UP000494165">
    <property type="component" value="Unassembled WGS sequence"/>
</dbReference>
<keyword evidence="2" id="KW-0560">Oxidoreductase</keyword>
<accession>A0A8S1CP73</accession>
<dbReference type="EMBL" id="CADEPI010000062">
    <property type="protein sequence ID" value="CAB3371516.1"/>
    <property type="molecule type" value="Genomic_DNA"/>
</dbReference>
<evidence type="ECO:0000256" key="1">
    <source>
        <dbReference type="ARBA" id="ARBA00006484"/>
    </source>
</evidence>
<name>A0A8S1CP73_9INSE</name>
<evidence type="ECO:0000313" key="3">
    <source>
        <dbReference type="EMBL" id="CAB3371516.1"/>
    </source>
</evidence>